<reference evidence="1 3" key="1">
    <citation type="journal article" date="2014" name="Curr. Biol.">
        <title>The genome of the clonal raider ant Cerapachys biroi.</title>
        <authorList>
            <person name="Oxley P.R."/>
            <person name="Ji L."/>
            <person name="Fetter-Pruneda I."/>
            <person name="McKenzie S.K."/>
            <person name="Li C."/>
            <person name="Hu H."/>
            <person name="Zhang G."/>
            <person name="Kronauer D.J."/>
        </authorList>
    </citation>
    <scope>NUCLEOTIDE SEQUENCE [LARGE SCALE GENOMIC DNA]</scope>
</reference>
<keyword evidence="3" id="KW-1185">Reference proteome</keyword>
<sequence>MWTNTLYQNAENIGRRSKNGSIINACFNPDFASCLKKQLIPYLPLWTGIMRRYFEKSSIIATSSSVES</sequence>
<dbReference type="EMBL" id="KK107434">
    <property type="protein sequence ID" value="EZA50871.1"/>
    <property type="molecule type" value="Genomic_DNA"/>
</dbReference>
<name>A0A026VRW6_OOCBI</name>
<protein>
    <submittedName>
        <fullName evidence="1">Uncharacterized protein</fullName>
    </submittedName>
</protein>
<dbReference type="Proteomes" id="UP000053097">
    <property type="component" value="Unassembled WGS sequence"/>
</dbReference>
<evidence type="ECO:0000313" key="3">
    <source>
        <dbReference type="Proteomes" id="UP000053097"/>
    </source>
</evidence>
<organism evidence="1 3">
    <name type="scientific">Ooceraea biroi</name>
    <name type="common">Clonal raider ant</name>
    <name type="synonym">Cerapachys biroi</name>
    <dbReference type="NCBI Taxonomy" id="2015173"/>
    <lineage>
        <taxon>Eukaryota</taxon>
        <taxon>Metazoa</taxon>
        <taxon>Ecdysozoa</taxon>
        <taxon>Arthropoda</taxon>
        <taxon>Hexapoda</taxon>
        <taxon>Insecta</taxon>
        <taxon>Pterygota</taxon>
        <taxon>Neoptera</taxon>
        <taxon>Endopterygota</taxon>
        <taxon>Hymenoptera</taxon>
        <taxon>Apocrita</taxon>
        <taxon>Aculeata</taxon>
        <taxon>Formicoidea</taxon>
        <taxon>Formicidae</taxon>
        <taxon>Dorylinae</taxon>
        <taxon>Ooceraea</taxon>
    </lineage>
</organism>
<evidence type="ECO:0000313" key="1">
    <source>
        <dbReference type="EMBL" id="EZA46508.1"/>
    </source>
</evidence>
<gene>
    <name evidence="1" type="ORF">X777_00087</name>
    <name evidence="2" type="ORF">X777_10887</name>
</gene>
<accession>A0A026VRW6</accession>
<proteinExistence type="predicted"/>
<dbReference type="AlphaFoldDB" id="A0A026VRW6"/>
<evidence type="ECO:0000313" key="2">
    <source>
        <dbReference type="EMBL" id="EZA50871.1"/>
    </source>
</evidence>
<dbReference type="EMBL" id="KK110969">
    <property type="protein sequence ID" value="EZA46508.1"/>
    <property type="molecule type" value="Genomic_DNA"/>
</dbReference>